<reference evidence="1 2" key="1">
    <citation type="submission" date="2008-07" db="EMBL/GenBank/DDBJ databases">
        <authorList>
            <person name="El-Sayed N."/>
            <person name="Caler E."/>
            <person name="Inman J."/>
            <person name="Amedeo P."/>
            <person name="Hass B."/>
            <person name="Wortman J."/>
        </authorList>
    </citation>
    <scope>NUCLEOTIDE SEQUENCE [LARGE SCALE GENOMIC DNA]</scope>
    <source>
        <strain evidence="2">ATCC 50983 / TXsc</strain>
    </source>
</reference>
<gene>
    <name evidence="1" type="ORF">Pmar_PMAR010197</name>
</gene>
<keyword evidence="2" id="KW-1185">Reference proteome</keyword>
<dbReference type="PANTHER" id="PTHR21228:SF40">
    <property type="entry name" value="LD45607P"/>
    <property type="match status" value="1"/>
</dbReference>
<dbReference type="RefSeq" id="XP_002788659.1">
    <property type="nucleotide sequence ID" value="XM_002788613.1"/>
</dbReference>
<dbReference type="GO" id="GO:0003723">
    <property type="term" value="F:RNA binding"/>
    <property type="evidence" value="ECO:0007669"/>
    <property type="project" value="TreeGrafter"/>
</dbReference>
<dbReference type="GO" id="GO:0005759">
    <property type="term" value="C:mitochondrial matrix"/>
    <property type="evidence" value="ECO:0007669"/>
    <property type="project" value="TreeGrafter"/>
</dbReference>
<sequence length="829" mass="90342">MPSSLPSMCLTLVSLGSRSGKVLFTIATRSCSTAALVGERGSHRLVVSDAPKGHEYDIQKKLVRSLRRGSDESLLSARGFCRNLTELLVERPANIRLVRELLFELGHNRKFTEANRDAVDGLCGVLRRRINDDTLSRVQGRALGEVALSIGKLELPWVDEMTLITRHCTGRIGLQSMSASAVANVAYGAAKCGIADDTFVEVLASDWLRRLHSRTDEAVVEPASHTMVLRSLAYMFDGQQCVVDLLREFPRRVDISSFSDHQKSQIVWAERRVLREAGKSGDATHVETADLGLVDLATIMTAYARRREAPPEHLKTRILRLVSCQEHELDPRTLANLSRAIGSLLGSQCGHGLDQLLEAVNIAMVECTGPLALSDVGSILWASLASPSPKLTRLASILLTNVDEGSLAAARPQVQAPILSGIVGLGLSQDFPTLVKSIANVNGLRTDWTDDDVKGVSQLVGPISKLLGTQNQVIAIADWVGSVKAELLTLSVAGRIFRGIANATNPRQILTEFPETALRFADAVVGRCKQLEGAAGADLADLTSIMWGLATVRLSHYELQERCCLLAASVLRQQSTEKVRNHLAVFLWALTANSHRTEAAHEVLRGASTKLSTQDLPVLAWAMAVLDHFDERLLRDVLSRCASASLQSAALIRVHRAIEWAAVQYGFQLLSPDEHALAARAAAEARSNSLPTSSSFQDEILRELEPLVSEVYPHWDVVSEYDLSASLPGIVCDIALVDRTSRQPTLLIEADGAAHFVHCVDSDGSRHVGYDGKTELLRRIVKLHGYRLLSIDTNSWKSTLRPDREELLKGCINSTLANGGNTFLDSVSA</sequence>
<organism evidence="2">
    <name type="scientific">Perkinsus marinus (strain ATCC 50983 / TXsc)</name>
    <dbReference type="NCBI Taxonomy" id="423536"/>
    <lineage>
        <taxon>Eukaryota</taxon>
        <taxon>Sar</taxon>
        <taxon>Alveolata</taxon>
        <taxon>Perkinsozoa</taxon>
        <taxon>Perkinsea</taxon>
        <taxon>Perkinsida</taxon>
        <taxon>Perkinsidae</taxon>
        <taxon>Perkinsus</taxon>
    </lineage>
</organism>
<dbReference type="InterPro" id="IPR050870">
    <property type="entry name" value="FAST_kinase"/>
</dbReference>
<dbReference type="GO" id="GO:0044528">
    <property type="term" value="P:regulation of mitochondrial mRNA stability"/>
    <property type="evidence" value="ECO:0007669"/>
    <property type="project" value="TreeGrafter"/>
</dbReference>
<dbReference type="OrthoDB" id="435220at2759"/>
<protein>
    <recommendedName>
        <fullName evidence="3">RAP domain-containing protein</fullName>
    </recommendedName>
</protein>
<evidence type="ECO:0000313" key="1">
    <source>
        <dbReference type="EMBL" id="EER20455.1"/>
    </source>
</evidence>
<dbReference type="GeneID" id="9054006"/>
<proteinExistence type="predicted"/>
<evidence type="ECO:0008006" key="3">
    <source>
        <dbReference type="Google" id="ProtNLM"/>
    </source>
</evidence>
<dbReference type="PANTHER" id="PTHR21228">
    <property type="entry name" value="FAST LEU-RICH DOMAIN-CONTAINING"/>
    <property type="match status" value="1"/>
</dbReference>
<accession>C5K533</accession>
<dbReference type="GO" id="GO:0000963">
    <property type="term" value="P:mitochondrial RNA processing"/>
    <property type="evidence" value="ECO:0007669"/>
    <property type="project" value="TreeGrafter"/>
</dbReference>
<dbReference type="Proteomes" id="UP000007800">
    <property type="component" value="Unassembled WGS sequence"/>
</dbReference>
<dbReference type="AlphaFoldDB" id="C5K533"/>
<evidence type="ECO:0000313" key="2">
    <source>
        <dbReference type="Proteomes" id="UP000007800"/>
    </source>
</evidence>
<dbReference type="EMBL" id="GG670562">
    <property type="protein sequence ID" value="EER20455.1"/>
    <property type="molecule type" value="Genomic_DNA"/>
</dbReference>
<dbReference type="GO" id="GO:0035770">
    <property type="term" value="C:ribonucleoprotein granule"/>
    <property type="evidence" value="ECO:0007669"/>
    <property type="project" value="TreeGrafter"/>
</dbReference>
<dbReference type="InParanoid" id="C5K533"/>
<name>C5K533_PERM5</name>